<dbReference type="AlphaFoldDB" id="A0A0U5B3R1"/>
<dbReference type="KEGG" id="asoc:CB4_03170"/>
<dbReference type="Proteomes" id="UP000217696">
    <property type="component" value="Chromosome"/>
</dbReference>
<evidence type="ECO:0000313" key="2">
    <source>
        <dbReference type="Proteomes" id="UP000217696"/>
    </source>
</evidence>
<sequence length="163" mass="18400">MKKIICLVIAYGLVFTPLSILFSCTVEAKIVSASSVLSRQQAIDFVKKAQKNQWTLTEKDYFSLSKVKSTMNPYFTSAYINEFVNVGGKNTKSGWISNLRDTDDVTGYLPYDTPGKEMTVSYSKDKKKIYVTGYANSEGDIYKVTTTLVKTKVGWRIEAIKWL</sequence>
<name>A0A0U5B3R1_9BACL</name>
<evidence type="ECO:0000313" key="1">
    <source>
        <dbReference type="EMBL" id="BAU28992.1"/>
    </source>
</evidence>
<dbReference type="Pfam" id="PF13158">
    <property type="entry name" value="DUF3993"/>
    <property type="match status" value="1"/>
</dbReference>
<dbReference type="EMBL" id="AP017312">
    <property type="protein sequence ID" value="BAU28992.1"/>
    <property type="molecule type" value="Genomic_DNA"/>
</dbReference>
<accession>A0A0U5B3R1</accession>
<keyword evidence="2" id="KW-1185">Reference proteome</keyword>
<proteinExistence type="predicted"/>
<organism evidence="1 2">
    <name type="scientific">Aneurinibacillus soli</name>
    <dbReference type="NCBI Taxonomy" id="1500254"/>
    <lineage>
        <taxon>Bacteria</taxon>
        <taxon>Bacillati</taxon>
        <taxon>Bacillota</taxon>
        <taxon>Bacilli</taxon>
        <taxon>Bacillales</taxon>
        <taxon>Paenibacillaceae</taxon>
        <taxon>Aneurinibacillus group</taxon>
        <taxon>Aneurinibacillus</taxon>
    </lineage>
</organism>
<dbReference type="PROSITE" id="PS51257">
    <property type="entry name" value="PROKAR_LIPOPROTEIN"/>
    <property type="match status" value="1"/>
</dbReference>
<dbReference type="RefSeq" id="WP_096466680.1">
    <property type="nucleotide sequence ID" value="NZ_AP017312.1"/>
</dbReference>
<reference evidence="1 2" key="1">
    <citation type="submission" date="2015-12" db="EMBL/GenBank/DDBJ databases">
        <title>Genome sequence of Aneurinibacillus soli.</title>
        <authorList>
            <person name="Lee J.S."/>
            <person name="Lee K.C."/>
            <person name="Kim K.K."/>
            <person name="Lee B.W."/>
        </authorList>
    </citation>
    <scope>NUCLEOTIDE SEQUENCE [LARGE SCALE GENOMIC DNA]</scope>
    <source>
        <strain evidence="1 2">CB4</strain>
    </source>
</reference>
<protein>
    <submittedName>
        <fullName evidence="1">Uncharacterized protein</fullName>
    </submittedName>
</protein>
<dbReference type="InterPro" id="IPR025056">
    <property type="entry name" value="DUF3993"/>
</dbReference>
<gene>
    <name evidence="1" type="ORF">CB4_03170</name>
</gene>